<dbReference type="InterPro" id="IPR007269">
    <property type="entry name" value="ICMT_MeTrfase"/>
</dbReference>
<keyword evidence="5" id="KW-0489">Methyltransferase</keyword>
<keyword evidence="4 5" id="KW-0472">Membrane</keyword>
<feature type="transmembrane region" description="Helical" evidence="5">
    <location>
        <begin position="86"/>
        <end position="109"/>
    </location>
</feature>
<evidence type="ECO:0000313" key="6">
    <source>
        <dbReference type="EMBL" id="KZT69990.1"/>
    </source>
</evidence>
<dbReference type="EMBL" id="KV429054">
    <property type="protein sequence ID" value="KZT69990.1"/>
    <property type="molecule type" value="Genomic_DNA"/>
</dbReference>
<evidence type="ECO:0000256" key="3">
    <source>
        <dbReference type="ARBA" id="ARBA00022989"/>
    </source>
</evidence>
<evidence type="ECO:0000256" key="2">
    <source>
        <dbReference type="ARBA" id="ARBA00022692"/>
    </source>
</evidence>
<dbReference type="EC" id="2.1.1.100" evidence="5"/>
<comment type="catalytic activity">
    <reaction evidence="5">
        <text>[protein]-C-terminal S-[(2E,6E)-farnesyl]-L-cysteine + S-adenosyl-L-methionine = [protein]-C-terminal S-[(2E,6E)-farnesyl]-L-cysteine methyl ester + S-adenosyl-L-homocysteine</text>
        <dbReference type="Rhea" id="RHEA:21672"/>
        <dbReference type="Rhea" id="RHEA-COMP:12125"/>
        <dbReference type="Rhea" id="RHEA-COMP:12126"/>
        <dbReference type="ChEBI" id="CHEBI:57856"/>
        <dbReference type="ChEBI" id="CHEBI:59789"/>
        <dbReference type="ChEBI" id="CHEBI:90510"/>
        <dbReference type="ChEBI" id="CHEBI:90511"/>
        <dbReference type="EC" id="2.1.1.100"/>
    </reaction>
</comment>
<keyword evidence="5" id="KW-0808">Transferase</keyword>
<keyword evidence="5" id="KW-0949">S-adenosyl-L-methionine</keyword>
<reference evidence="6 7" key="1">
    <citation type="journal article" date="2016" name="Mol. Biol. Evol.">
        <title>Comparative Genomics of Early-Diverging Mushroom-Forming Fungi Provides Insights into the Origins of Lignocellulose Decay Capabilities.</title>
        <authorList>
            <person name="Nagy L.G."/>
            <person name="Riley R."/>
            <person name="Tritt A."/>
            <person name="Adam C."/>
            <person name="Daum C."/>
            <person name="Floudas D."/>
            <person name="Sun H."/>
            <person name="Yadav J.S."/>
            <person name="Pangilinan J."/>
            <person name="Larsson K.H."/>
            <person name="Matsuura K."/>
            <person name="Barry K."/>
            <person name="Labutti K."/>
            <person name="Kuo R."/>
            <person name="Ohm R.A."/>
            <person name="Bhattacharya S.S."/>
            <person name="Shirouzu T."/>
            <person name="Yoshinaga Y."/>
            <person name="Martin F.M."/>
            <person name="Grigoriev I.V."/>
            <person name="Hibbett D.S."/>
        </authorList>
    </citation>
    <scope>NUCLEOTIDE SEQUENCE [LARGE SCALE GENOMIC DNA]</scope>
    <source>
        <strain evidence="6 7">L-15889</strain>
    </source>
</reference>
<accession>A0A165QVM7</accession>
<dbReference type="PANTHER" id="PTHR12714:SF9">
    <property type="entry name" value="PROTEIN-S-ISOPRENYLCYSTEINE O-METHYLTRANSFERASE"/>
    <property type="match status" value="1"/>
</dbReference>
<feature type="transmembrane region" description="Helical" evidence="5">
    <location>
        <begin position="48"/>
        <end position="66"/>
    </location>
</feature>
<comment type="similarity">
    <text evidence="5">Belongs to the class VI-like SAM-binding methyltransferase superfamily. Isoprenylcysteine carboxyl methyltransferase family.</text>
</comment>
<dbReference type="GO" id="GO:0004671">
    <property type="term" value="F:protein C-terminal S-isoprenylcysteine carboxyl O-methyltransferase activity"/>
    <property type="evidence" value="ECO:0007669"/>
    <property type="project" value="UniProtKB-EC"/>
</dbReference>
<sequence length="232" mass="25741">MSLVKVPLLVCGTVAGYVTMTPPNSKVPVGQTAKDVSTFERFFLCNDALIVSGGILETLVIVASRFPEHPLSQKILDALNAGSPSLVRRITLSPLFLAGIVTGLFGGYFRWQCYRTLGRLFTFELSIREGHKLITEGPYSIVRHPSYTGSILCSWGLGLAYIAPGSWLRECGILATRGGRIAAWAYVAALLYGTPSLFLRARQEDTLLRKQFAEEWEAYAKRVPYRIIPYLY</sequence>
<feature type="transmembrane region" description="Helical" evidence="5">
    <location>
        <begin position="183"/>
        <end position="201"/>
    </location>
</feature>
<feature type="transmembrane region" description="Helical" evidence="5">
    <location>
        <begin position="146"/>
        <end position="163"/>
    </location>
</feature>
<dbReference type="Gene3D" id="1.20.120.1630">
    <property type="match status" value="1"/>
</dbReference>
<keyword evidence="2 5" id="KW-0812">Transmembrane</keyword>
<proteinExistence type="inferred from homology"/>
<dbReference type="Proteomes" id="UP000076727">
    <property type="component" value="Unassembled WGS sequence"/>
</dbReference>
<dbReference type="OrthoDB" id="422086at2759"/>
<name>A0A165QVM7_9APHY</name>
<dbReference type="STRING" id="1314783.A0A165QVM7"/>
<keyword evidence="3 5" id="KW-1133">Transmembrane helix</keyword>
<dbReference type="GO" id="GO:0032259">
    <property type="term" value="P:methylation"/>
    <property type="evidence" value="ECO:0007669"/>
    <property type="project" value="UniProtKB-KW"/>
</dbReference>
<dbReference type="AlphaFoldDB" id="A0A165QVM7"/>
<gene>
    <name evidence="6" type="ORF">DAEQUDRAFT_750622</name>
</gene>
<dbReference type="Pfam" id="PF04140">
    <property type="entry name" value="ICMT"/>
    <property type="match status" value="1"/>
</dbReference>
<dbReference type="GO" id="GO:0005789">
    <property type="term" value="C:endoplasmic reticulum membrane"/>
    <property type="evidence" value="ECO:0007669"/>
    <property type="project" value="UniProtKB-SubCell"/>
</dbReference>
<organism evidence="6 7">
    <name type="scientific">Daedalea quercina L-15889</name>
    <dbReference type="NCBI Taxonomy" id="1314783"/>
    <lineage>
        <taxon>Eukaryota</taxon>
        <taxon>Fungi</taxon>
        <taxon>Dikarya</taxon>
        <taxon>Basidiomycota</taxon>
        <taxon>Agaricomycotina</taxon>
        <taxon>Agaricomycetes</taxon>
        <taxon>Polyporales</taxon>
        <taxon>Fomitopsis</taxon>
    </lineage>
</organism>
<evidence type="ECO:0000256" key="4">
    <source>
        <dbReference type="ARBA" id="ARBA00023136"/>
    </source>
</evidence>
<keyword evidence="5" id="KW-0256">Endoplasmic reticulum</keyword>
<keyword evidence="7" id="KW-1185">Reference proteome</keyword>
<evidence type="ECO:0000256" key="1">
    <source>
        <dbReference type="ARBA" id="ARBA00004141"/>
    </source>
</evidence>
<evidence type="ECO:0000256" key="5">
    <source>
        <dbReference type="RuleBase" id="RU362022"/>
    </source>
</evidence>
<comment type="subcellular location">
    <subcellularLocation>
        <location evidence="5">Endoplasmic reticulum membrane</location>
        <topology evidence="5">Multi-pass membrane protein</topology>
    </subcellularLocation>
    <subcellularLocation>
        <location evidence="1">Membrane</location>
        <topology evidence="1">Multi-pass membrane protein</topology>
    </subcellularLocation>
</comment>
<dbReference type="PANTHER" id="PTHR12714">
    <property type="entry name" value="PROTEIN-S ISOPRENYLCYSTEINE O-METHYLTRANSFERASE"/>
    <property type="match status" value="1"/>
</dbReference>
<protein>
    <recommendedName>
        <fullName evidence="5">Protein-S-isoprenylcysteine O-methyltransferase</fullName>
        <ecNumber evidence="5">2.1.1.100</ecNumber>
    </recommendedName>
</protein>
<evidence type="ECO:0000313" key="7">
    <source>
        <dbReference type="Proteomes" id="UP000076727"/>
    </source>
</evidence>